<dbReference type="PANTHER" id="PTHR15415:SF7">
    <property type="entry name" value="MICOS COMPLEX SUBUNIT MIC60"/>
    <property type="match status" value="1"/>
</dbReference>
<comment type="subunit">
    <text evidence="12">Component of the mitochondrial contact site and cristae organizing system (MICOS) complex.</text>
</comment>
<keyword evidence="6" id="KW-0809">Transit peptide</keyword>
<dbReference type="GO" id="GO:0008289">
    <property type="term" value="F:lipid binding"/>
    <property type="evidence" value="ECO:0007669"/>
    <property type="project" value="EnsemblFungi"/>
</dbReference>
<dbReference type="STRING" id="1245769.A0A0C7NEQ1"/>
<keyword evidence="9 12" id="KW-0496">Mitochondrion</keyword>
<dbReference type="GO" id="GO:0030061">
    <property type="term" value="C:mitochondrial crista"/>
    <property type="evidence" value="ECO:0007669"/>
    <property type="project" value="EnsemblFungi"/>
</dbReference>
<evidence type="ECO:0000256" key="3">
    <source>
        <dbReference type="ARBA" id="ARBA00018116"/>
    </source>
</evidence>
<evidence type="ECO:0000256" key="10">
    <source>
        <dbReference type="ARBA" id="ARBA00023136"/>
    </source>
</evidence>
<keyword evidence="8" id="KW-0175">Coiled coil</keyword>
<evidence type="ECO:0000256" key="6">
    <source>
        <dbReference type="ARBA" id="ARBA00022946"/>
    </source>
</evidence>
<evidence type="ECO:0000256" key="2">
    <source>
        <dbReference type="ARBA" id="ARBA00010877"/>
    </source>
</evidence>
<gene>
    <name evidence="13" type="ORF">LALA0_S10e04038g</name>
</gene>
<dbReference type="GO" id="GO:0042407">
    <property type="term" value="P:cristae formation"/>
    <property type="evidence" value="ECO:0007669"/>
    <property type="project" value="EnsemblFungi"/>
</dbReference>
<evidence type="ECO:0000256" key="9">
    <source>
        <dbReference type="ARBA" id="ARBA00023128"/>
    </source>
</evidence>
<evidence type="ECO:0000313" key="13">
    <source>
        <dbReference type="EMBL" id="CEP64171.1"/>
    </source>
</evidence>
<reference evidence="13 14" key="1">
    <citation type="submission" date="2014-12" db="EMBL/GenBank/DDBJ databases">
        <authorList>
            <person name="Neuveglise Cecile"/>
        </authorList>
    </citation>
    <scope>NUCLEOTIDE SEQUENCE [LARGE SCALE GENOMIC DNA]</scope>
    <source>
        <strain evidence="13 14">CBS 12615</strain>
    </source>
</reference>
<dbReference type="Proteomes" id="UP000054304">
    <property type="component" value="Unassembled WGS sequence"/>
</dbReference>
<evidence type="ECO:0000256" key="8">
    <source>
        <dbReference type="ARBA" id="ARBA00023054"/>
    </source>
</evidence>
<keyword evidence="4 12" id="KW-0812">Transmembrane</keyword>
<keyword evidence="5 12" id="KW-0999">Mitochondrion inner membrane</keyword>
<name>A0A0C7NEQ1_9SACH</name>
<dbReference type="GO" id="GO:0061617">
    <property type="term" value="C:MICOS complex"/>
    <property type="evidence" value="ECO:0007669"/>
    <property type="project" value="EnsemblFungi"/>
</dbReference>
<dbReference type="HOGENOM" id="CLU_008024_2_0_1"/>
<protein>
    <recommendedName>
        <fullName evidence="3 12">MICOS complex subunit MIC60</fullName>
    </recommendedName>
    <alternativeName>
        <fullName evidence="12">Mitofilin</fullName>
    </alternativeName>
</protein>
<dbReference type="InterPro" id="IPR019133">
    <property type="entry name" value="MIC60"/>
</dbReference>
<organism evidence="13 14">
    <name type="scientific">Lachancea lanzarotensis</name>
    <dbReference type="NCBI Taxonomy" id="1245769"/>
    <lineage>
        <taxon>Eukaryota</taxon>
        <taxon>Fungi</taxon>
        <taxon>Dikarya</taxon>
        <taxon>Ascomycota</taxon>
        <taxon>Saccharomycotina</taxon>
        <taxon>Saccharomycetes</taxon>
        <taxon>Saccharomycetales</taxon>
        <taxon>Saccharomycetaceae</taxon>
        <taxon>Lachancea</taxon>
    </lineage>
</organism>
<evidence type="ECO:0000256" key="7">
    <source>
        <dbReference type="ARBA" id="ARBA00022989"/>
    </source>
</evidence>
<evidence type="ECO:0000256" key="11">
    <source>
        <dbReference type="ARBA" id="ARBA00025571"/>
    </source>
</evidence>
<dbReference type="GO" id="GO:0045041">
    <property type="term" value="P:protein import into mitochondrial intermembrane space"/>
    <property type="evidence" value="ECO:0007669"/>
    <property type="project" value="EnsemblFungi"/>
</dbReference>
<evidence type="ECO:0000256" key="12">
    <source>
        <dbReference type="RuleBase" id="RU363000"/>
    </source>
</evidence>
<proteinExistence type="inferred from homology"/>
<keyword evidence="10" id="KW-0472">Membrane</keyword>
<accession>A0A0C7NEQ1</accession>
<evidence type="ECO:0000313" key="14">
    <source>
        <dbReference type="Proteomes" id="UP000054304"/>
    </source>
</evidence>
<dbReference type="GeneID" id="34687712"/>
<evidence type="ECO:0000256" key="1">
    <source>
        <dbReference type="ARBA" id="ARBA00004434"/>
    </source>
</evidence>
<evidence type="ECO:0000256" key="5">
    <source>
        <dbReference type="ARBA" id="ARBA00022792"/>
    </source>
</evidence>
<dbReference type="RefSeq" id="XP_022630381.1">
    <property type="nucleotide sequence ID" value="XM_022775522.1"/>
</dbReference>
<keyword evidence="7" id="KW-1133">Transmembrane helix</keyword>
<dbReference type="AlphaFoldDB" id="A0A0C7NEQ1"/>
<dbReference type="OrthoDB" id="10261039at2759"/>
<keyword evidence="14" id="KW-1185">Reference proteome</keyword>
<dbReference type="GO" id="GO:0097753">
    <property type="term" value="P:membrane bending"/>
    <property type="evidence" value="ECO:0007669"/>
    <property type="project" value="EnsemblFungi"/>
</dbReference>
<comment type="function">
    <text evidence="11">Component of the MICOS complex, a large protein complex of the mitochondrial inner membrane that plays crucial roles in the maintenance of crista junctions, inner membrane architecture, and formation of contact sites to the outer membrane. Plays a role in keeping cristae membranes connected to the inner boundary membrane. Also promotes protein import via the mitochondrial intermembrane space assembly (MIA) pathway.</text>
</comment>
<dbReference type="GO" id="GO:0044284">
    <property type="term" value="C:mitochondrial crista junction"/>
    <property type="evidence" value="ECO:0007669"/>
    <property type="project" value="EnsemblFungi"/>
</dbReference>
<dbReference type="EMBL" id="LN736369">
    <property type="protein sequence ID" value="CEP64171.1"/>
    <property type="molecule type" value="Genomic_DNA"/>
</dbReference>
<comment type="similarity">
    <text evidence="2 12">Belongs to the MICOS complex subunit Mic60 family.</text>
</comment>
<comment type="subcellular location">
    <subcellularLocation>
        <location evidence="1 12">Mitochondrion inner membrane</location>
        <topology evidence="1 12">Single-pass membrane protein</topology>
    </subcellularLocation>
</comment>
<dbReference type="PANTHER" id="PTHR15415">
    <property type="entry name" value="MITOFILIN"/>
    <property type="match status" value="1"/>
</dbReference>
<dbReference type="Pfam" id="PF09731">
    <property type="entry name" value="Mitofilin"/>
    <property type="match status" value="1"/>
</dbReference>
<sequence>MLRIRNGVSCARLVKTARLSPVSRKMATFQGEPAQKSNWLGRFVLRAGLAVTAFYVGGVALSVSNDQFGELFCDNVPLAEALVETYESYRDESYQASRMSLDDLKQKFGELGTKTDLIPARGADSTLTSNAVAALPTSTEVKVEDESFVKLRLPLLAVNNTSNPKFEELTNGVNVQINSINEQSLILPEPTYNAVTDAYSKLNSALQELERDFQTDLSGGLAKRYGEVSEELRSKYELRLKTREVELTQQFLNEFNVFKAQLETRSSEELSTALRANEQALLAKQANEVALLSIKQVEEFNKILSEKLDKERQGRLAKLEDLDNSVRGLTDAIDQADSLVMRSEAVSQLTLLITLLKGKLQSGSEQSLKLDTELQRLKTLWDILPGKPAKCCKSKNPPQLLDVVIPQLETLISKQQILSNEQLVNRWNLLQKDLEAASLLPPNAGILGHAAAKFFSFFLFQKTGVSPENDIDSILARVGSNLTLSKLDEAVEEVVALKGWPRVLCDEWIQDARRKLEIETLVDVLDCEVRTL</sequence>
<evidence type="ECO:0000256" key="4">
    <source>
        <dbReference type="ARBA" id="ARBA00022692"/>
    </source>
</evidence>